<dbReference type="AlphaFoldDB" id="A0AAN9ICK0"/>
<name>A0AAN9ICK0_CROPI</name>
<evidence type="ECO:0000313" key="1">
    <source>
        <dbReference type="EMBL" id="KAK7274312.1"/>
    </source>
</evidence>
<protein>
    <submittedName>
        <fullName evidence="1">Uncharacterized protein</fullName>
    </submittedName>
</protein>
<organism evidence="1 2">
    <name type="scientific">Crotalaria pallida</name>
    <name type="common">Smooth rattlebox</name>
    <name type="synonym">Crotalaria striata</name>
    <dbReference type="NCBI Taxonomy" id="3830"/>
    <lineage>
        <taxon>Eukaryota</taxon>
        <taxon>Viridiplantae</taxon>
        <taxon>Streptophyta</taxon>
        <taxon>Embryophyta</taxon>
        <taxon>Tracheophyta</taxon>
        <taxon>Spermatophyta</taxon>
        <taxon>Magnoliopsida</taxon>
        <taxon>eudicotyledons</taxon>
        <taxon>Gunneridae</taxon>
        <taxon>Pentapetalae</taxon>
        <taxon>rosids</taxon>
        <taxon>fabids</taxon>
        <taxon>Fabales</taxon>
        <taxon>Fabaceae</taxon>
        <taxon>Papilionoideae</taxon>
        <taxon>50 kb inversion clade</taxon>
        <taxon>genistoids sensu lato</taxon>
        <taxon>core genistoids</taxon>
        <taxon>Crotalarieae</taxon>
        <taxon>Crotalaria</taxon>
    </lineage>
</organism>
<keyword evidence="2" id="KW-1185">Reference proteome</keyword>
<proteinExistence type="predicted"/>
<evidence type="ECO:0000313" key="2">
    <source>
        <dbReference type="Proteomes" id="UP001372338"/>
    </source>
</evidence>
<sequence length="88" mass="10497">MICKTFWLHYELGEEMAHGHFRHTCFARERLADSRGPEVAVRFISKSMFDAWFCGFLYEICNTFLSLFSDIFHEDCFYLFICGHHQVC</sequence>
<accession>A0AAN9ICK0</accession>
<dbReference type="EMBL" id="JAYWIO010000003">
    <property type="protein sequence ID" value="KAK7274312.1"/>
    <property type="molecule type" value="Genomic_DNA"/>
</dbReference>
<reference evidence="1 2" key="1">
    <citation type="submission" date="2024-01" db="EMBL/GenBank/DDBJ databases">
        <title>The genomes of 5 underutilized Papilionoideae crops provide insights into root nodulation and disease resistanc.</title>
        <authorList>
            <person name="Yuan L."/>
        </authorList>
    </citation>
    <scope>NUCLEOTIDE SEQUENCE [LARGE SCALE GENOMIC DNA]</scope>
    <source>
        <strain evidence="1">ZHUSHIDOU_FW_LH</strain>
        <tissue evidence="1">Leaf</tissue>
    </source>
</reference>
<gene>
    <name evidence="1" type="ORF">RIF29_15395</name>
</gene>
<comment type="caution">
    <text evidence="1">The sequence shown here is derived from an EMBL/GenBank/DDBJ whole genome shotgun (WGS) entry which is preliminary data.</text>
</comment>
<dbReference type="Proteomes" id="UP001372338">
    <property type="component" value="Unassembled WGS sequence"/>
</dbReference>